<name>A0ABN3F951_9ACTN</name>
<evidence type="ECO:0008006" key="3">
    <source>
        <dbReference type="Google" id="ProtNLM"/>
    </source>
</evidence>
<protein>
    <recommendedName>
        <fullName evidence="3">Glyoxalase</fullName>
    </recommendedName>
</protein>
<comment type="caution">
    <text evidence="1">The sequence shown here is derived from an EMBL/GenBank/DDBJ whole genome shotgun (WGS) entry which is preliminary data.</text>
</comment>
<dbReference type="Gene3D" id="3.10.180.10">
    <property type="entry name" value="2,3-Dihydroxybiphenyl 1,2-Dioxygenase, domain 1"/>
    <property type="match status" value="1"/>
</dbReference>
<evidence type="ECO:0000313" key="2">
    <source>
        <dbReference type="Proteomes" id="UP001501584"/>
    </source>
</evidence>
<dbReference type="SUPFAM" id="SSF54593">
    <property type="entry name" value="Glyoxalase/Bleomycin resistance protein/Dihydroxybiphenyl dioxygenase"/>
    <property type="match status" value="2"/>
</dbReference>
<organism evidence="1 2">
    <name type="scientific">Glycomyces rutgersensis</name>
    <dbReference type="NCBI Taxonomy" id="58115"/>
    <lineage>
        <taxon>Bacteria</taxon>
        <taxon>Bacillati</taxon>
        <taxon>Actinomycetota</taxon>
        <taxon>Actinomycetes</taxon>
        <taxon>Glycomycetales</taxon>
        <taxon>Glycomycetaceae</taxon>
        <taxon>Glycomyces</taxon>
    </lineage>
</organism>
<gene>
    <name evidence="1" type="ORF">GCM10010403_12990</name>
</gene>
<sequence length="227" mass="24213">MDMSKTSTFATDKPSITIEEPAVNAIQTVTFEVDDTAAAEAFYAAAFDLGEDSWLRVRPAKDPSSGFRGFAVSLVVAQPGTVDSFTKTALDAGATAIKGPEKNLWGYGAVLRDPFGNIWKIATSKKKDTAPVTREVESYNVGIGVADVAATKQFYIDRGLTVAKSFGRKYVEFEAPGDTVSLSLYSRKFAAKTSFVSPEGDGSHRIVFGSDAGTFTDADGFAWESAA</sequence>
<dbReference type="EMBL" id="BAAASX010000002">
    <property type="protein sequence ID" value="GAA2324202.1"/>
    <property type="molecule type" value="Genomic_DNA"/>
</dbReference>
<accession>A0ABN3F951</accession>
<reference evidence="1 2" key="1">
    <citation type="journal article" date="2019" name="Int. J. Syst. Evol. Microbiol.">
        <title>The Global Catalogue of Microorganisms (GCM) 10K type strain sequencing project: providing services to taxonomists for standard genome sequencing and annotation.</title>
        <authorList>
            <consortium name="The Broad Institute Genomics Platform"/>
            <consortium name="The Broad Institute Genome Sequencing Center for Infectious Disease"/>
            <person name="Wu L."/>
            <person name="Ma J."/>
        </authorList>
    </citation>
    <scope>NUCLEOTIDE SEQUENCE [LARGE SCALE GENOMIC DNA]</scope>
    <source>
        <strain evidence="1 2">JCM 6238</strain>
    </source>
</reference>
<dbReference type="PANTHER" id="PTHR36503">
    <property type="entry name" value="BLR2520 PROTEIN"/>
    <property type="match status" value="1"/>
</dbReference>
<dbReference type="InterPro" id="IPR029068">
    <property type="entry name" value="Glyas_Bleomycin-R_OHBP_Dase"/>
</dbReference>
<dbReference type="PANTHER" id="PTHR36503:SF1">
    <property type="entry name" value="BLR2520 PROTEIN"/>
    <property type="match status" value="1"/>
</dbReference>
<keyword evidence="2" id="KW-1185">Reference proteome</keyword>
<dbReference type="Proteomes" id="UP001501584">
    <property type="component" value="Unassembled WGS sequence"/>
</dbReference>
<proteinExistence type="predicted"/>
<evidence type="ECO:0000313" key="1">
    <source>
        <dbReference type="EMBL" id="GAA2324202.1"/>
    </source>
</evidence>